<keyword evidence="3" id="KW-1185">Reference proteome</keyword>
<organism evidence="2 3">
    <name type="scientific">Gemmatimonas phototrophica</name>
    <dbReference type="NCBI Taxonomy" id="1379270"/>
    <lineage>
        <taxon>Bacteria</taxon>
        <taxon>Pseudomonadati</taxon>
        <taxon>Gemmatimonadota</taxon>
        <taxon>Gemmatimonadia</taxon>
        <taxon>Gemmatimonadales</taxon>
        <taxon>Gemmatimonadaceae</taxon>
        <taxon>Gemmatimonas</taxon>
    </lineage>
</organism>
<dbReference type="AlphaFoldDB" id="A0A143BNE0"/>
<keyword evidence="1" id="KW-0472">Membrane</keyword>
<protein>
    <submittedName>
        <fullName evidence="2">Uncharacterized protein</fullName>
    </submittedName>
</protein>
<feature type="transmembrane region" description="Helical" evidence="1">
    <location>
        <begin position="153"/>
        <end position="174"/>
    </location>
</feature>
<reference evidence="2 3" key="1">
    <citation type="journal article" date="2014" name="Proc. Natl. Acad. Sci. U.S.A.">
        <title>Functional type 2 photosynthetic reaction centers found in the rare bacterial phylum Gemmatimonadetes.</title>
        <authorList>
            <person name="Zeng Y."/>
            <person name="Feng F."/>
            <person name="Medova H."/>
            <person name="Dean J."/>
            <person name="Koblizek M."/>
        </authorList>
    </citation>
    <scope>NUCLEOTIDE SEQUENCE [LARGE SCALE GENOMIC DNA]</scope>
    <source>
        <strain evidence="2 3">AP64</strain>
    </source>
</reference>
<evidence type="ECO:0000256" key="1">
    <source>
        <dbReference type="SAM" id="Phobius"/>
    </source>
</evidence>
<evidence type="ECO:0000313" key="3">
    <source>
        <dbReference type="Proteomes" id="UP000076404"/>
    </source>
</evidence>
<dbReference type="KEGG" id="gph:GEMMAAP_17835"/>
<proteinExistence type="predicted"/>
<gene>
    <name evidence="2" type="ORF">GEMMAAP_17835</name>
</gene>
<sequence length="184" mass="18833">MSSPLFSPSATREQLIRAVLPGLLLATLTLLLGFGLGVVFGLNEEAITSRLAATAAQAPPAVYHGDAAMVQSVLAKSWTYMQRSHLHAGALGTTAVALTVVVVLIGVRDTLARLVSVALGLGGLGYALFWVLAGARAPALGSTGAAKESLAWLAIPSSGLVVAGTLSVAVLLVLRYLDHPSRPS</sequence>
<dbReference type="OrthoDB" id="289179at2"/>
<keyword evidence="1" id="KW-0812">Transmembrane</keyword>
<dbReference type="Proteomes" id="UP000076404">
    <property type="component" value="Chromosome"/>
</dbReference>
<accession>A0A143BNE0</accession>
<feature type="transmembrane region" description="Helical" evidence="1">
    <location>
        <begin position="86"/>
        <end position="107"/>
    </location>
</feature>
<feature type="transmembrane region" description="Helical" evidence="1">
    <location>
        <begin position="20"/>
        <end position="42"/>
    </location>
</feature>
<reference evidence="2 3" key="2">
    <citation type="journal article" date="2016" name="Environ. Microbiol. Rep.">
        <title>Metagenomic evidence for the presence of phototrophic Gemmatimonadetes bacteria in diverse environments.</title>
        <authorList>
            <person name="Zeng Y."/>
            <person name="Baumbach J."/>
            <person name="Barbosa E.G."/>
            <person name="Azevedo V."/>
            <person name="Zhang C."/>
            <person name="Koblizek M."/>
        </authorList>
    </citation>
    <scope>NUCLEOTIDE SEQUENCE [LARGE SCALE GENOMIC DNA]</scope>
    <source>
        <strain evidence="2 3">AP64</strain>
    </source>
</reference>
<dbReference type="RefSeq" id="WP_026848120.1">
    <property type="nucleotide sequence ID" value="NZ_CP011454.1"/>
</dbReference>
<name>A0A143BNE0_9BACT</name>
<dbReference type="EMBL" id="CP011454">
    <property type="protein sequence ID" value="AMW06143.1"/>
    <property type="molecule type" value="Genomic_DNA"/>
</dbReference>
<feature type="transmembrane region" description="Helical" evidence="1">
    <location>
        <begin position="114"/>
        <end position="133"/>
    </location>
</feature>
<keyword evidence="1" id="KW-1133">Transmembrane helix</keyword>
<dbReference type="eggNOG" id="ENOG5032W5X">
    <property type="taxonomic scope" value="Bacteria"/>
</dbReference>
<evidence type="ECO:0000313" key="2">
    <source>
        <dbReference type="EMBL" id="AMW06143.1"/>
    </source>
</evidence>